<accession>A0A914D5S3</accession>
<evidence type="ECO:0000256" key="1">
    <source>
        <dbReference type="SAM" id="MobiDB-lite"/>
    </source>
</evidence>
<organism evidence="3 4">
    <name type="scientific">Acrobeloides nanus</name>
    <dbReference type="NCBI Taxonomy" id="290746"/>
    <lineage>
        <taxon>Eukaryota</taxon>
        <taxon>Metazoa</taxon>
        <taxon>Ecdysozoa</taxon>
        <taxon>Nematoda</taxon>
        <taxon>Chromadorea</taxon>
        <taxon>Rhabditida</taxon>
        <taxon>Tylenchina</taxon>
        <taxon>Cephalobomorpha</taxon>
        <taxon>Cephaloboidea</taxon>
        <taxon>Cephalobidae</taxon>
        <taxon>Acrobeloides</taxon>
    </lineage>
</organism>
<keyword evidence="2" id="KW-0472">Membrane</keyword>
<name>A0A914D5S3_9BILA</name>
<feature type="compositionally biased region" description="Polar residues" evidence="1">
    <location>
        <begin position="1"/>
        <end position="29"/>
    </location>
</feature>
<keyword evidence="3" id="KW-1185">Reference proteome</keyword>
<reference evidence="4" key="1">
    <citation type="submission" date="2022-11" db="UniProtKB">
        <authorList>
            <consortium name="WormBaseParasite"/>
        </authorList>
    </citation>
    <scope>IDENTIFICATION</scope>
</reference>
<keyword evidence="2" id="KW-1133">Transmembrane helix</keyword>
<feature type="region of interest" description="Disordered" evidence="1">
    <location>
        <begin position="1"/>
        <end position="32"/>
    </location>
</feature>
<dbReference type="WBParaSite" id="ACRNAN_scaffold1850.g23871.t1">
    <property type="protein sequence ID" value="ACRNAN_scaffold1850.g23871.t1"/>
    <property type="gene ID" value="ACRNAN_scaffold1850.g23871"/>
</dbReference>
<proteinExistence type="predicted"/>
<dbReference type="Proteomes" id="UP000887540">
    <property type="component" value="Unplaced"/>
</dbReference>
<evidence type="ECO:0000313" key="3">
    <source>
        <dbReference type="Proteomes" id="UP000887540"/>
    </source>
</evidence>
<protein>
    <submittedName>
        <fullName evidence="4">Uncharacterized protein</fullName>
    </submittedName>
</protein>
<evidence type="ECO:0000256" key="2">
    <source>
        <dbReference type="SAM" id="Phobius"/>
    </source>
</evidence>
<dbReference type="AlphaFoldDB" id="A0A914D5S3"/>
<keyword evidence="2" id="KW-0812">Transmembrane</keyword>
<feature type="transmembrane region" description="Helical" evidence="2">
    <location>
        <begin position="81"/>
        <end position="106"/>
    </location>
</feature>
<sequence length="233" mass="25879">MTSHSNETIPESGNPNFAHNFESTPSTAHETPDANDSIFKLLQGSSTLSPVDGLEETTPINGTSINNTIHKVKNLFDTHPWLLWVFIAVLFLIIVGIVVLIIVCLVKHKKRVILSRGSDQNLVEYDQGGSFSLLCCRKERDHNKELVRQNSASNMDPYRRAPLPPIPARQGIGRDEKHDSGVFTLTSNKNLDPNQTINSGTLGIQITSIKGVPVIDIPKDQYRPLPNLRSLRQ</sequence>
<evidence type="ECO:0000313" key="4">
    <source>
        <dbReference type="WBParaSite" id="ACRNAN_scaffold1850.g23871.t1"/>
    </source>
</evidence>